<evidence type="ECO:0000313" key="2">
    <source>
        <dbReference type="EMBL" id="CAE6715372.1"/>
    </source>
</evidence>
<accession>A0A1I7EIM3</accession>
<evidence type="ECO:0000313" key="3">
    <source>
        <dbReference type="EMBL" id="SFU23747.1"/>
    </source>
</evidence>
<organism evidence="3 4">
    <name type="scientific">Paraburkholderia aspalathi</name>
    <dbReference type="NCBI Taxonomy" id="1324617"/>
    <lineage>
        <taxon>Bacteria</taxon>
        <taxon>Pseudomonadati</taxon>
        <taxon>Pseudomonadota</taxon>
        <taxon>Betaproteobacteria</taxon>
        <taxon>Burkholderiales</taxon>
        <taxon>Burkholderiaceae</taxon>
        <taxon>Paraburkholderia</taxon>
    </lineage>
</organism>
<reference evidence="3 4" key="1">
    <citation type="submission" date="2016-10" db="EMBL/GenBank/DDBJ databases">
        <authorList>
            <person name="de Groot N.N."/>
        </authorList>
    </citation>
    <scope>NUCLEOTIDE SEQUENCE [LARGE SCALE GENOMIC DNA]</scope>
    <source>
        <strain evidence="3 4">LMG 27731</strain>
    </source>
</reference>
<dbReference type="AlphaFoldDB" id="A0A1I7EIM3"/>
<dbReference type="EMBL" id="FPBH01000022">
    <property type="protein sequence ID" value="SFU23747.1"/>
    <property type="molecule type" value="Genomic_DNA"/>
</dbReference>
<evidence type="ECO:0000313" key="5">
    <source>
        <dbReference type="Proteomes" id="UP000674425"/>
    </source>
</evidence>
<gene>
    <name evidence="2" type="ORF">R69658_01120</name>
    <name evidence="3" type="ORF">SAMN05192563_1022141</name>
</gene>
<evidence type="ECO:0000256" key="1">
    <source>
        <dbReference type="SAM" id="SignalP"/>
    </source>
</evidence>
<evidence type="ECO:0000313" key="4">
    <source>
        <dbReference type="Proteomes" id="UP000198844"/>
    </source>
</evidence>
<dbReference type="Proteomes" id="UP000198844">
    <property type="component" value="Unassembled WGS sequence"/>
</dbReference>
<feature type="signal peptide" evidence="1">
    <location>
        <begin position="1"/>
        <end position="23"/>
    </location>
</feature>
<feature type="chain" id="PRO_5043145711" description="DUF4148 domain-containing protein" evidence="1">
    <location>
        <begin position="24"/>
        <end position="83"/>
    </location>
</feature>
<dbReference type="EMBL" id="CAJNAU010000006">
    <property type="protein sequence ID" value="CAE6715372.1"/>
    <property type="molecule type" value="Genomic_DNA"/>
</dbReference>
<keyword evidence="5" id="KW-1185">Reference proteome</keyword>
<proteinExistence type="predicted"/>
<dbReference type="RefSeq" id="WP_167378475.1">
    <property type="nucleotide sequence ID" value="NZ_CAJNAU010000006.1"/>
</dbReference>
<dbReference type="Proteomes" id="UP000674425">
    <property type="component" value="Unassembled WGS sequence"/>
</dbReference>
<evidence type="ECO:0008006" key="6">
    <source>
        <dbReference type="Google" id="ProtNLM"/>
    </source>
</evidence>
<reference evidence="2 5" key="2">
    <citation type="submission" date="2021-02" db="EMBL/GenBank/DDBJ databases">
        <authorList>
            <person name="Vanwijnsberghe S."/>
        </authorList>
    </citation>
    <scope>NUCLEOTIDE SEQUENCE [LARGE SCALE GENOMIC DNA]</scope>
    <source>
        <strain evidence="2 5">R-69658</strain>
    </source>
</reference>
<keyword evidence="1" id="KW-0732">Signal</keyword>
<protein>
    <recommendedName>
        <fullName evidence="6">DUF4148 domain-containing protein</fullName>
    </recommendedName>
</protein>
<dbReference type="Pfam" id="PF13663">
    <property type="entry name" value="DUF4148"/>
    <property type="match status" value="1"/>
</dbReference>
<name>A0A1I7EIM3_9BURK</name>
<sequence length="83" mass="8885">MNMPRIVVSVAAALVLLPGGAFAQTSSDSAVARTKVTQELRELVAIGYQPDAVRYDYPNDLIAAEKRLDAKRATRGISTVPAQ</sequence>
<dbReference type="InterPro" id="IPR025421">
    <property type="entry name" value="DUF4148"/>
</dbReference>